<keyword evidence="3" id="KW-0819">tRNA processing</keyword>
<keyword evidence="7" id="KW-0460">Magnesium</keyword>
<keyword evidence="2 9" id="KW-0808">Transferase</keyword>
<dbReference type="GO" id="GO:0000049">
    <property type="term" value="F:tRNA binding"/>
    <property type="evidence" value="ECO:0007669"/>
    <property type="project" value="TreeGrafter"/>
</dbReference>
<gene>
    <name evidence="13" type="ORF">GK047_08480</name>
</gene>
<evidence type="ECO:0000313" key="13">
    <source>
        <dbReference type="EMBL" id="NEW06043.1"/>
    </source>
</evidence>
<dbReference type="InterPro" id="IPR050264">
    <property type="entry name" value="Bact_CCA-adding_enz_type3_sf"/>
</dbReference>
<evidence type="ECO:0000256" key="8">
    <source>
        <dbReference type="ARBA" id="ARBA00022884"/>
    </source>
</evidence>
<dbReference type="GO" id="GO:0008033">
    <property type="term" value="P:tRNA processing"/>
    <property type="evidence" value="ECO:0007669"/>
    <property type="project" value="UniProtKB-KW"/>
</dbReference>
<protein>
    <submittedName>
        <fullName evidence="13">CCA tRNA nucleotidyltransferase</fullName>
        <ecNumber evidence="13">2.7.7.72</ecNumber>
    </submittedName>
</protein>
<comment type="similarity">
    <text evidence="9">Belongs to the tRNA nucleotidyltransferase/poly(A) polymerase family.</text>
</comment>
<evidence type="ECO:0000256" key="7">
    <source>
        <dbReference type="ARBA" id="ARBA00022842"/>
    </source>
</evidence>
<feature type="domain" description="Poly A polymerase head" evidence="10">
    <location>
        <begin position="28"/>
        <end position="148"/>
    </location>
</feature>
<dbReference type="GO" id="GO:0004810">
    <property type="term" value="F:CCA tRNA nucleotidyltransferase activity"/>
    <property type="evidence" value="ECO:0007669"/>
    <property type="project" value="UniProtKB-EC"/>
</dbReference>
<comment type="caution">
    <text evidence="13">The sequence shown here is derived from an EMBL/GenBank/DDBJ whole genome shotgun (WGS) entry which is preliminary data.</text>
</comment>
<evidence type="ECO:0000256" key="2">
    <source>
        <dbReference type="ARBA" id="ARBA00022679"/>
    </source>
</evidence>
<dbReference type="SUPFAM" id="SSF81301">
    <property type="entry name" value="Nucleotidyltransferase"/>
    <property type="match status" value="1"/>
</dbReference>
<dbReference type="Gene3D" id="1.10.3090.10">
    <property type="entry name" value="cca-adding enzyme, domain 2"/>
    <property type="match status" value="1"/>
</dbReference>
<dbReference type="InterPro" id="IPR032828">
    <property type="entry name" value="PolyA_RNA-bd"/>
</dbReference>
<keyword evidence="8 9" id="KW-0694">RNA-binding</keyword>
<dbReference type="GO" id="GO:0046872">
    <property type="term" value="F:metal ion binding"/>
    <property type="evidence" value="ECO:0007669"/>
    <property type="project" value="UniProtKB-KW"/>
</dbReference>
<name>A0A6G3ZV07_9BACL</name>
<keyword evidence="5" id="KW-0479">Metal-binding</keyword>
<dbReference type="PANTHER" id="PTHR46173:SF1">
    <property type="entry name" value="CCA TRNA NUCLEOTIDYLTRANSFERASE 1, MITOCHONDRIAL"/>
    <property type="match status" value="1"/>
</dbReference>
<evidence type="ECO:0000256" key="4">
    <source>
        <dbReference type="ARBA" id="ARBA00022695"/>
    </source>
</evidence>
<dbReference type="Pfam" id="PF12627">
    <property type="entry name" value="PolyA_pol_RNAbd"/>
    <property type="match status" value="1"/>
</dbReference>
<comment type="cofactor">
    <cofactor evidence="1">
        <name>Mg(2+)</name>
        <dbReference type="ChEBI" id="CHEBI:18420"/>
    </cofactor>
</comment>
<evidence type="ECO:0000259" key="11">
    <source>
        <dbReference type="Pfam" id="PF12627"/>
    </source>
</evidence>
<sequence length="442" mass="48650">MSVGGLKKVSDHGADYVLTQLMAAGYEAYLVGGCVRDAVLQKPIKDIDIATSALPEQVMECFPRTAPTGLQHGTVTVILKQGTYEVTTFRTESQYENFRRPTSVAYISDLSEDLRRRDFTMNAMAMDMAGAVLDPFGGQKDIEDGILRCVGAAEERFGEDALRMLRCIRFASTYQLEIEAKTWAALLAQASLLRHIAMERVRSELQRMVEGPAPARAVRLLLASRLTAHLKKQLPLPFERWLAHDAALDVVSALAEQHDRWVLLLMLMETPADSVRQALQELTFSRADMDAVVAVLALRESLAAQLLGGDTQDAASDTADQPLLERAWKFGAVRHGSAAASTLLRVLRVLPQPDRETDGELARFRSSIVPALLRNGEDWLSEIPCFSLKDLLLSGTDLAELTGKPPGPWMGKLLLQLLELTALGEIQNERQALLCAARDACN</sequence>
<dbReference type="InterPro" id="IPR032810">
    <property type="entry name" value="CCA-adding_enz_C"/>
</dbReference>
<dbReference type="InterPro" id="IPR002646">
    <property type="entry name" value="PolA_pol_head_dom"/>
</dbReference>
<dbReference type="Gene3D" id="1.10.246.80">
    <property type="match status" value="1"/>
</dbReference>
<evidence type="ECO:0000256" key="3">
    <source>
        <dbReference type="ARBA" id="ARBA00022694"/>
    </source>
</evidence>
<organism evidence="13">
    <name type="scientific">Paenibacillus sp. SYP-B3998</name>
    <dbReference type="NCBI Taxonomy" id="2678564"/>
    <lineage>
        <taxon>Bacteria</taxon>
        <taxon>Bacillati</taxon>
        <taxon>Bacillota</taxon>
        <taxon>Bacilli</taxon>
        <taxon>Bacillales</taxon>
        <taxon>Paenibacillaceae</taxon>
        <taxon>Paenibacillus</taxon>
    </lineage>
</organism>
<evidence type="ECO:0000259" key="12">
    <source>
        <dbReference type="Pfam" id="PF13735"/>
    </source>
</evidence>
<dbReference type="PANTHER" id="PTHR46173">
    <property type="entry name" value="CCA TRNA NUCLEOTIDYLTRANSFERASE 1, MITOCHONDRIAL"/>
    <property type="match status" value="1"/>
</dbReference>
<feature type="domain" description="CCA-adding enzyme C-terminal" evidence="12">
    <location>
        <begin position="381"/>
        <end position="435"/>
    </location>
</feature>
<dbReference type="GO" id="GO:0000166">
    <property type="term" value="F:nucleotide binding"/>
    <property type="evidence" value="ECO:0007669"/>
    <property type="project" value="UniProtKB-KW"/>
</dbReference>
<dbReference type="InterPro" id="IPR043519">
    <property type="entry name" value="NT_sf"/>
</dbReference>
<feature type="domain" description="tRNA nucleotidyltransferase/poly(A) polymerase RNA and SrmB- binding" evidence="11">
    <location>
        <begin position="176"/>
        <end position="234"/>
    </location>
</feature>
<evidence type="ECO:0000259" key="10">
    <source>
        <dbReference type="Pfam" id="PF01743"/>
    </source>
</evidence>
<dbReference type="AlphaFoldDB" id="A0A6G3ZV07"/>
<accession>A0A6G3ZV07</accession>
<evidence type="ECO:0000256" key="9">
    <source>
        <dbReference type="RuleBase" id="RU003953"/>
    </source>
</evidence>
<keyword evidence="6" id="KW-0547">Nucleotide-binding</keyword>
<evidence type="ECO:0000256" key="1">
    <source>
        <dbReference type="ARBA" id="ARBA00001946"/>
    </source>
</evidence>
<dbReference type="Pfam" id="PF01743">
    <property type="entry name" value="PolyA_pol"/>
    <property type="match status" value="1"/>
</dbReference>
<dbReference type="Pfam" id="PF13735">
    <property type="entry name" value="tRNA_NucTran2_2"/>
    <property type="match status" value="1"/>
</dbReference>
<dbReference type="CDD" id="cd05398">
    <property type="entry name" value="NT_ClassII-CCAase"/>
    <property type="match status" value="1"/>
</dbReference>
<dbReference type="Gene3D" id="3.30.460.10">
    <property type="entry name" value="Beta Polymerase, domain 2"/>
    <property type="match status" value="1"/>
</dbReference>
<evidence type="ECO:0000256" key="6">
    <source>
        <dbReference type="ARBA" id="ARBA00022741"/>
    </source>
</evidence>
<keyword evidence="4 13" id="KW-0548">Nucleotidyltransferase</keyword>
<reference evidence="13" key="1">
    <citation type="submission" date="2020-02" db="EMBL/GenBank/DDBJ databases">
        <authorList>
            <person name="Shen X.-R."/>
            <person name="Zhang Y.-X."/>
        </authorList>
    </citation>
    <scope>NUCLEOTIDE SEQUENCE</scope>
    <source>
        <strain evidence="13">SYP-B3998</strain>
    </source>
</reference>
<dbReference type="EMBL" id="JAAIKC010000002">
    <property type="protein sequence ID" value="NEW06043.1"/>
    <property type="molecule type" value="Genomic_DNA"/>
</dbReference>
<dbReference type="SUPFAM" id="SSF81891">
    <property type="entry name" value="Poly A polymerase C-terminal region-like"/>
    <property type="match status" value="1"/>
</dbReference>
<evidence type="ECO:0000256" key="5">
    <source>
        <dbReference type="ARBA" id="ARBA00022723"/>
    </source>
</evidence>
<dbReference type="EC" id="2.7.7.72" evidence="13"/>
<proteinExistence type="inferred from homology"/>
<dbReference type="NCBIfam" id="NF009814">
    <property type="entry name" value="PRK13299.1"/>
    <property type="match status" value="1"/>
</dbReference>